<evidence type="ECO:0000313" key="2">
    <source>
        <dbReference type="EMBL" id="KFP75377.1"/>
    </source>
</evidence>
<dbReference type="AlphaFoldDB" id="A0A091MIR9"/>
<feature type="non-terminal residue" evidence="2">
    <location>
        <position position="86"/>
    </location>
</feature>
<keyword evidence="3" id="KW-1185">Reference proteome</keyword>
<dbReference type="Proteomes" id="UP000053537">
    <property type="component" value="Unassembled WGS sequence"/>
</dbReference>
<dbReference type="EMBL" id="KK829513">
    <property type="protein sequence ID" value="KFP75377.1"/>
    <property type="molecule type" value="Genomic_DNA"/>
</dbReference>
<sequence>SENNICDTGEKHSDYSRQTTKQVGHTSSLQEEMDMNCSQTCSPPCNSAGPSGKQELPAELQCEDKETCENCYQKQGESPTGVFAPS</sequence>
<proteinExistence type="predicted"/>
<organism evidence="2 3">
    <name type="scientific">Acanthisitta chloris</name>
    <name type="common">rifleman</name>
    <dbReference type="NCBI Taxonomy" id="57068"/>
    <lineage>
        <taxon>Eukaryota</taxon>
        <taxon>Metazoa</taxon>
        <taxon>Chordata</taxon>
        <taxon>Craniata</taxon>
        <taxon>Vertebrata</taxon>
        <taxon>Euteleostomi</taxon>
        <taxon>Archelosauria</taxon>
        <taxon>Archosauria</taxon>
        <taxon>Dinosauria</taxon>
        <taxon>Saurischia</taxon>
        <taxon>Theropoda</taxon>
        <taxon>Coelurosauria</taxon>
        <taxon>Aves</taxon>
        <taxon>Neognathae</taxon>
        <taxon>Neoaves</taxon>
        <taxon>Telluraves</taxon>
        <taxon>Australaves</taxon>
        <taxon>Passeriformes</taxon>
        <taxon>Acanthisittidae</taxon>
        <taxon>Acanthisitta</taxon>
    </lineage>
</organism>
<feature type="non-terminal residue" evidence="2">
    <location>
        <position position="1"/>
    </location>
</feature>
<feature type="region of interest" description="Disordered" evidence="1">
    <location>
        <begin position="1"/>
        <end position="31"/>
    </location>
</feature>
<evidence type="ECO:0000313" key="3">
    <source>
        <dbReference type="Proteomes" id="UP000053537"/>
    </source>
</evidence>
<evidence type="ECO:0000256" key="1">
    <source>
        <dbReference type="SAM" id="MobiDB-lite"/>
    </source>
</evidence>
<feature type="compositionally biased region" description="Polar residues" evidence="1">
    <location>
        <begin position="16"/>
        <end position="31"/>
    </location>
</feature>
<reference evidence="2 3" key="1">
    <citation type="submission" date="2014-04" db="EMBL/GenBank/DDBJ databases">
        <title>Genome evolution of avian class.</title>
        <authorList>
            <person name="Zhang G."/>
            <person name="Li C."/>
        </authorList>
    </citation>
    <scope>NUCLEOTIDE SEQUENCE [LARGE SCALE GENOMIC DNA]</scope>
    <source>
        <strain evidence="2">BGI_N310</strain>
    </source>
</reference>
<name>A0A091MIR9_9PASS</name>
<accession>A0A091MIR9</accession>
<protein>
    <submittedName>
        <fullName evidence="2">Uncharacterized protein</fullName>
    </submittedName>
</protein>
<gene>
    <name evidence="2" type="ORF">N310_09423</name>
</gene>